<accession>A0ABT8A0V3</accession>
<dbReference type="Proteomes" id="UP001529369">
    <property type="component" value="Unassembled WGS sequence"/>
</dbReference>
<evidence type="ECO:0000313" key="2">
    <source>
        <dbReference type="EMBL" id="MDN3563113.1"/>
    </source>
</evidence>
<evidence type="ECO:0008006" key="4">
    <source>
        <dbReference type="Google" id="ProtNLM"/>
    </source>
</evidence>
<gene>
    <name evidence="2" type="ORF">QWZ14_01815</name>
</gene>
<evidence type="ECO:0000256" key="1">
    <source>
        <dbReference type="SAM" id="MobiDB-lite"/>
    </source>
</evidence>
<organism evidence="2 3">
    <name type="scientific">Paeniroseomonas aquatica</name>
    <dbReference type="NCBI Taxonomy" id="373043"/>
    <lineage>
        <taxon>Bacteria</taxon>
        <taxon>Pseudomonadati</taxon>
        <taxon>Pseudomonadota</taxon>
        <taxon>Alphaproteobacteria</taxon>
        <taxon>Acetobacterales</taxon>
        <taxon>Acetobacteraceae</taxon>
        <taxon>Paeniroseomonas</taxon>
    </lineage>
</organism>
<name>A0ABT8A0V3_9PROT</name>
<sequence>MSERVHGNTSEAYLWIRVAYRRLRSRMAVRYPPYDKLTAEMVEAGVPGGGGTVLTAKAVRRLWLKVCEDIEAEAKARGKVAKAAPVDWKPQPTRPPAPTAAVAPRPVAAVTPRPAPIQAARPMADITSGQLASLLTKRPPESREERLLEIERTRAELRKRNE</sequence>
<reference evidence="3" key="1">
    <citation type="journal article" date="2019" name="Int. J. Syst. Evol. Microbiol.">
        <title>The Global Catalogue of Microorganisms (GCM) 10K type strain sequencing project: providing services to taxonomists for standard genome sequencing and annotation.</title>
        <authorList>
            <consortium name="The Broad Institute Genomics Platform"/>
            <consortium name="The Broad Institute Genome Sequencing Center for Infectious Disease"/>
            <person name="Wu L."/>
            <person name="Ma J."/>
        </authorList>
    </citation>
    <scope>NUCLEOTIDE SEQUENCE [LARGE SCALE GENOMIC DNA]</scope>
    <source>
        <strain evidence="3">CECT 7131</strain>
    </source>
</reference>
<evidence type="ECO:0000313" key="3">
    <source>
        <dbReference type="Proteomes" id="UP001529369"/>
    </source>
</evidence>
<protein>
    <recommendedName>
        <fullName evidence="4">KfrA N-terminal DNA-binding domain-containing protein</fullName>
    </recommendedName>
</protein>
<keyword evidence="3" id="KW-1185">Reference proteome</keyword>
<proteinExistence type="predicted"/>
<feature type="compositionally biased region" description="Low complexity" evidence="1">
    <location>
        <begin position="99"/>
        <end position="108"/>
    </location>
</feature>
<feature type="region of interest" description="Disordered" evidence="1">
    <location>
        <begin position="79"/>
        <end position="108"/>
    </location>
</feature>
<dbReference type="EMBL" id="JAUFPN010000015">
    <property type="protein sequence ID" value="MDN3563113.1"/>
    <property type="molecule type" value="Genomic_DNA"/>
</dbReference>
<comment type="caution">
    <text evidence="2">The sequence shown here is derived from an EMBL/GenBank/DDBJ whole genome shotgun (WGS) entry which is preliminary data.</text>
</comment>
<dbReference type="RefSeq" id="WP_290314846.1">
    <property type="nucleotide sequence ID" value="NZ_JAUFPN010000015.1"/>
</dbReference>